<reference evidence="1 2" key="1">
    <citation type="submission" date="2019-01" db="EMBL/GenBank/DDBJ databases">
        <title>Sequencing of cultivated peanut Arachis hypogaea provides insights into genome evolution and oil improvement.</title>
        <authorList>
            <person name="Chen X."/>
        </authorList>
    </citation>
    <scope>NUCLEOTIDE SEQUENCE [LARGE SCALE GENOMIC DNA]</scope>
    <source>
        <strain evidence="2">cv. Fuhuasheng</strain>
        <tissue evidence="1">Leaves</tissue>
    </source>
</reference>
<evidence type="ECO:0000313" key="1">
    <source>
        <dbReference type="EMBL" id="RYR36763.1"/>
    </source>
</evidence>
<proteinExistence type="predicted"/>
<keyword evidence="2" id="KW-1185">Reference proteome</keyword>
<accession>A0A445BDK8</accession>
<gene>
    <name evidence="1" type="ORF">Ahy_A09g041719</name>
</gene>
<dbReference type="EMBL" id="SDMP01000009">
    <property type="protein sequence ID" value="RYR36763.1"/>
    <property type="molecule type" value="Genomic_DNA"/>
</dbReference>
<dbReference type="Proteomes" id="UP000289738">
    <property type="component" value="Chromosome A09"/>
</dbReference>
<evidence type="ECO:0000313" key="2">
    <source>
        <dbReference type="Proteomes" id="UP000289738"/>
    </source>
</evidence>
<sequence length="92" mass="9981">MIGGPNCTEKGRGNKQKQRVNKTLFVSDPTCSSEVRASPNVTTFITSANLLEMIPFCSNLEGVGQGQECEDATPTNVCLTHFFVLITMLLSL</sequence>
<protein>
    <submittedName>
        <fullName evidence="1">Uncharacterized protein</fullName>
    </submittedName>
</protein>
<comment type="caution">
    <text evidence="1">The sequence shown here is derived from an EMBL/GenBank/DDBJ whole genome shotgun (WGS) entry which is preliminary data.</text>
</comment>
<name>A0A445BDK8_ARAHY</name>
<organism evidence="1 2">
    <name type="scientific">Arachis hypogaea</name>
    <name type="common">Peanut</name>
    <dbReference type="NCBI Taxonomy" id="3818"/>
    <lineage>
        <taxon>Eukaryota</taxon>
        <taxon>Viridiplantae</taxon>
        <taxon>Streptophyta</taxon>
        <taxon>Embryophyta</taxon>
        <taxon>Tracheophyta</taxon>
        <taxon>Spermatophyta</taxon>
        <taxon>Magnoliopsida</taxon>
        <taxon>eudicotyledons</taxon>
        <taxon>Gunneridae</taxon>
        <taxon>Pentapetalae</taxon>
        <taxon>rosids</taxon>
        <taxon>fabids</taxon>
        <taxon>Fabales</taxon>
        <taxon>Fabaceae</taxon>
        <taxon>Papilionoideae</taxon>
        <taxon>50 kb inversion clade</taxon>
        <taxon>dalbergioids sensu lato</taxon>
        <taxon>Dalbergieae</taxon>
        <taxon>Pterocarpus clade</taxon>
        <taxon>Arachis</taxon>
    </lineage>
</organism>
<dbReference type="AlphaFoldDB" id="A0A445BDK8"/>